<dbReference type="PhylomeDB" id="B3RJ00"/>
<accession>B3RJ00</accession>
<sequence length="567" mass="64464">MVDVGELLQLAEKKLYQFEDDRPMKRRRIDGSDDHKSLGASSSGNSSSAAAAITSSTKLSNEERDKILAMLDDEPETESLDSHSLKKLILSFEKKVSKNQEMRIKHPDDPKKFMESEIELYEEIQKLNVIATAPELYPQLVELNTIKSFVDLLTHDNSDISIAIVDLLQEMTDVDSLHESHEGAVALIDVLVENQIVTLLIQNIERLNDSIREEADGVHNTLAIIENLTEFKPELSTEAANQGLMQWILRSLVAKRNTYDANKAYSCEILAVLLQGHEGNRTLLGELEGIDTLLQILSVYHKRDPTTADEIEMLENLFDCLCSSLMQCPGNCERFLRGEGLQLMILMLRSKKLSSKGAIKTLTYVLSNYNGPDCAVKFIELFGLRSLFPLFMKTPKMFKKLTNESEHIEHICSIMVHLFRHSSGQSKSRLANKFIENDFEKVDRLMELHFEYMHRVQECDNKIEEEKRELADDGEEIDESLEEEFYLRRLDAGLFSLHLIDTIMLEASAAGGPNVRHRIQTLLNQHGGSMKAVKDIMREYASQIGDANSKDSKDAEQRRILSLIDRF</sequence>
<dbReference type="InterPro" id="IPR016024">
    <property type="entry name" value="ARM-type_fold"/>
</dbReference>
<protein>
    <recommendedName>
        <fullName evidence="8">Beta-catenin-like protein 1</fullName>
    </recommendedName>
    <alternativeName>
        <fullName evidence="9">Nuclear-associated protein</fullName>
    </alternativeName>
</protein>
<comment type="subcellular location">
    <subcellularLocation>
        <location evidence="1">Nucleus</location>
    </subcellularLocation>
</comment>
<proteinExistence type="predicted"/>
<dbReference type="GeneID" id="6749453"/>
<dbReference type="InterPro" id="IPR013180">
    <property type="entry name" value="CTNNBL1_N"/>
</dbReference>
<dbReference type="InterPro" id="IPR011989">
    <property type="entry name" value="ARM-like"/>
</dbReference>
<dbReference type="GO" id="GO:0010467">
    <property type="term" value="P:gene expression"/>
    <property type="evidence" value="ECO:0007669"/>
    <property type="project" value="UniProtKB-ARBA"/>
</dbReference>
<dbReference type="Pfam" id="PF08216">
    <property type="entry name" value="CTNNBL"/>
    <property type="match status" value="1"/>
</dbReference>
<dbReference type="OrthoDB" id="1898821at2759"/>
<dbReference type="Proteomes" id="UP000009022">
    <property type="component" value="Unassembled WGS sequence"/>
</dbReference>
<feature type="region of interest" description="Disordered" evidence="11">
    <location>
        <begin position="19"/>
        <end position="59"/>
    </location>
</feature>
<keyword evidence="2" id="KW-0597">Phosphoprotein</keyword>
<dbReference type="FunCoup" id="B3RJ00">
    <property type="interactions" value="2535"/>
</dbReference>
<dbReference type="OMA" id="TDWREQE"/>
<evidence type="ECO:0000256" key="6">
    <source>
        <dbReference type="ARBA" id="ARBA00058456"/>
    </source>
</evidence>
<dbReference type="KEGG" id="tad:TRIADDRAFT_63564"/>
<evidence type="ECO:0000313" key="14">
    <source>
        <dbReference type="Proteomes" id="UP000009022"/>
    </source>
</evidence>
<reference evidence="13 14" key="1">
    <citation type="journal article" date="2008" name="Nature">
        <title>The Trichoplax genome and the nature of placozoans.</title>
        <authorList>
            <person name="Srivastava M."/>
            <person name="Begovic E."/>
            <person name="Chapman J."/>
            <person name="Putnam N.H."/>
            <person name="Hellsten U."/>
            <person name="Kawashima T."/>
            <person name="Kuo A."/>
            <person name="Mitros T."/>
            <person name="Salamov A."/>
            <person name="Carpenter M.L."/>
            <person name="Signorovitch A.Y."/>
            <person name="Moreno M.A."/>
            <person name="Kamm K."/>
            <person name="Grimwood J."/>
            <person name="Schmutz J."/>
            <person name="Shapiro H."/>
            <person name="Grigoriev I.V."/>
            <person name="Buss L.W."/>
            <person name="Schierwater B."/>
            <person name="Dellaporta S.L."/>
            <person name="Rokhsar D.S."/>
        </authorList>
    </citation>
    <scope>NUCLEOTIDE SEQUENCE [LARGE SCALE GENOMIC DNA]</scope>
    <source>
        <strain evidence="13 14">Grell-BS-1999</strain>
    </source>
</reference>
<keyword evidence="5" id="KW-0539">Nucleus</keyword>
<evidence type="ECO:0000256" key="8">
    <source>
        <dbReference type="ARBA" id="ARBA00070106"/>
    </source>
</evidence>
<keyword evidence="14" id="KW-1185">Reference proteome</keyword>
<evidence type="ECO:0000256" key="11">
    <source>
        <dbReference type="SAM" id="MobiDB-lite"/>
    </source>
</evidence>
<feature type="compositionally biased region" description="Basic and acidic residues" evidence="11">
    <location>
        <begin position="19"/>
        <end position="37"/>
    </location>
</feature>
<evidence type="ECO:0000256" key="2">
    <source>
        <dbReference type="ARBA" id="ARBA00022553"/>
    </source>
</evidence>
<evidence type="ECO:0000259" key="12">
    <source>
        <dbReference type="SMART" id="SM01156"/>
    </source>
</evidence>
<evidence type="ECO:0000256" key="7">
    <source>
        <dbReference type="ARBA" id="ARBA00061776"/>
    </source>
</evidence>
<dbReference type="InterPro" id="IPR039678">
    <property type="entry name" value="CTNNBL1"/>
</dbReference>
<evidence type="ECO:0000313" key="13">
    <source>
        <dbReference type="EMBL" id="EDV29036.1"/>
    </source>
</evidence>
<name>B3RJ00_TRIAD</name>
<dbReference type="HOGENOM" id="CLU_017098_1_0_1"/>
<comment type="subunit">
    <text evidence="7">Component of the PRP19-CDC5L splicing complex composed of a core complex comprising a homotetramer of PRPF19, CDC5L, PLRG1 and BCAS2, and at least three less stably associated proteins CTNNBL1, CWC15 and HSPA8. Interacts directly with CWC15 and CDC5L in the complex. Interacts with AICDA; the interaction is important for the antibody diversification activity of AICDA. Interacts with PRPF31 (via its NLS). Interacts (via its N-terminal NLS) with KPNA1 and KPNA2.</text>
</comment>
<feature type="compositionally biased region" description="Low complexity" evidence="11">
    <location>
        <begin position="38"/>
        <end position="59"/>
    </location>
</feature>
<keyword evidence="4 10" id="KW-0175">Coiled coil</keyword>
<keyword evidence="3" id="KW-0677">Repeat</keyword>
<dbReference type="AlphaFoldDB" id="B3RJ00"/>
<dbReference type="PANTHER" id="PTHR14978:SF0">
    <property type="entry name" value="BETA-CATENIN-LIKE PROTEIN 1"/>
    <property type="match status" value="1"/>
</dbReference>
<dbReference type="FunFam" id="1.25.10.10:FF:001136">
    <property type="entry name" value="Beta-catenin-like protein 1"/>
    <property type="match status" value="1"/>
</dbReference>
<dbReference type="STRING" id="10228.B3RJ00"/>
<dbReference type="GO" id="GO:0005681">
    <property type="term" value="C:spliceosomal complex"/>
    <property type="evidence" value="ECO:0000318"/>
    <property type="project" value="GO_Central"/>
</dbReference>
<evidence type="ECO:0000256" key="10">
    <source>
        <dbReference type="SAM" id="Coils"/>
    </source>
</evidence>
<evidence type="ECO:0000256" key="9">
    <source>
        <dbReference type="ARBA" id="ARBA00083862"/>
    </source>
</evidence>
<evidence type="ECO:0000256" key="5">
    <source>
        <dbReference type="ARBA" id="ARBA00023242"/>
    </source>
</evidence>
<organism evidence="13 14">
    <name type="scientific">Trichoplax adhaerens</name>
    <name type="common">Trichoplax reptans</name>
    <dbReference type="NCBI Taxonomy" id="10228"/>
    <lineage>
        <taxon>Eukaryota</taxon>
        <taxon>Metazoa</taxon>
        <taxon>Placozoa</taxon>
        <taxon>Uniplacotomia</taxon>
        <taxon>Trichoplacea</taxon>
        <taxon>Trichoplacidae</taxon>
        <taxon>Trichoplax</taxon>
    </lineage>
</organism>
<dbReference type="Gene3D" id="1.25.10.10">
    <property type="entry name" value="Leucine-rich Repeat Variant"/>
    <property type="match status" value="1"/>
</dbReference>
<dbReference type="SUPFAM" id="SSF48371">
    <property type="entry name" value="ARM repeat"/>
    <property type="match status" value="1"/>
</dbReference>
<dbReference type="PANTHER" id="PTHR14978">
    <property type="entry name" value="BETA-CATENIN-LIKE PROTEIN 1 NUCLEAR ASSOCIATED PROTEIN"/>
    <property type="match status" value="1"/>
</dbReference>
<feature type="coiled-coil region" evidence="10">
    <location>
        <begin position="456"/>
        <end position="483"/>
    </location>
</feature>
<dbReference type="SMART" id="SM01156">
    <property type="entry name" value="DUF1716"/>
    <property type="match status" value="1"/>
</dbReference>
<dbReference type="EMBL" id="DS985241">
    <property type="protein sequence ID" value="EDV29036.1"/>
    <property type="molecule type" value="Genomic_DNA"/>
</dbReference>
<dbReference type="InParanoid" id="B3RJ00"/>
<evidence type="ECO:0000256" key="3">
    <source>
        <dbReference type="ARBA" id="ARBA00022737"/>
    </source>
</evidence>
<comment type="function">
    <text evidence="6">Component of the PRP19-CDC5L complex that forms an integral part of the spliceosome and is required for activating pre-mRNA splicing. Participates in AID/AICDA-mediated somatic hypermutation (SHM) and class-switch recombination (CSR), 2 processes resulting in the production of high-affinity, mutated isotype-switched antibodies.</text>
</comment>
<dbReference type="eggNOG" id="KOG2734">
    <property type="taxonomic scope" value="Eukaryota"/>
</dbReference>
<gene>
    <name evidence="13" type="ORF">TRIADDRAFT_63564</name>
</gene>
<evidence type="ECO:0000256" key="4">
    <source>
        <dbReference type="ARBA" id="ARBA00023054"/>
    </source>
</evidence>
<dbReference type="RefSeq" id="XP_002108238.1">
    <property type="nucleotide sequence ID" value="XM_002108202.1"/>
</dbReference>
<dbReference type="CTD" id="6749453"/>
<evidence type="ECO:0000256" key="1">
    <source>
        <dbReference type="ARBA" id="ARBA00004123"/>
    </source>
</evidence>
<feature type="domain" description="Beta-catenin-like protein 1 N-terminal" evidence="12">
    <location>
        <begin position="60"/>
        <end position="165"/>
    </location>
</feature>